<organism evidence="2 3">
    <name type="scientific">Vallitalea pronyensis</name>
    <dbReference type="NCBI Taxonomy" id="1348613"/>
    <lineage>
        <taxon>Bacteria</taxon>
        <taxon>Bacillati</taxon>
        <taxon>Bacillota</taxon>
        <taxon>Clostridia</taxon>
        <taxon>Lachnospirales</taxon>
        <taxon>Vallitaleaceae</taxon>
        <taxon>Vallitalea</taxon>
    </lineage>
</organism>
<keyword evidence="3" id="KW-1185">Reference proteome</keyword>
<dbReference type="InterPro" id="IPR036412">
    <property type="entry name" value="HAD-like_sf"/>
</dbReference>
<dbReference type="EMBL" id="CP058649">
    <property type="protein sequence ID" value="QUI21881.1"/>
    <property type="molecule type" value="Genomic_DNA"/>
</dbReference>
<evidence type="ECO:0000313" key="3">
    <source>
        <dbReference type="Proteomes" id="UP000683246"/>
    </source>
</evidence>
<evidence type="ECO:0000256" key="1">
    <source>
        <dbReference type="ARBA" id="ARBA00022801"/>
    </source>
</evidence>
<reference evidence="2" key="1">
    <citation type="submission" date="2020-07" db="EMBL/GenBank/DDBJ databases">
        <title>Vallitalea pronyensis genome.</title>
        <authorList>
            <person name="Postec A."/>
        </authorList>
    </citation>
    <scope>NUCLEOTIDE SEQUENCE</scope>
    <source>
        <strain evidence="2">FatNI3</strain>
    </source>
</reference>
<dbReference type="NCBIfam" id="TIGR01549">
    <property type="entry name" value="HAD-SF-IA-v1"/>
    <property type="match status" value="1"/>
</dbReference>
<sequence length="224" mass="26177">MKFLGIKAICFDYYNTLVNIGQPFTDIRNWFERFLKSKNDQISVEQFNMCFTKQRAKYICHSDFMTGSSILEESYRRTCEKYNVEHSLHAFNTFVYHLFRSPQAYEDARHTIEQLKDKYMVALITNADNDVLYESMDSQGFAFDYVISSEDARCNKPGKAIFDKALQDMHMQNNELLMVGDSLQEDILGAKQQGINAIWVNRDHDVNAYNVTMVDSLNQMLQFL</sequence>
<dbReference type="NCBIfam" id="TIGR01509">
    <property type="entry name" value="HAD-SF-IA-v3"/>
    <property type="match status" value="1"/>
</dbReference>
<keyword evidence="1 2" id="KW-0378">Hydrolase</keyword>
<dbReference type="Gene3D" id="3.40.50.1000">
    <property type="entry name" value="HAD superfamily/HAD-like"/>
    <property type="match status" value="1"/>
</dbReference>
<name>A0A8J8SFR7_9FIRM</name>
<dbReference type="SUPFAM" id="SSF56784">
    <property type="entry name" value="HAD-like"/>
    <property type="match status" value="1"/>
</dbReference>
<dbReference type="GO" id="GO:0016787">
    <property type="term" value="F:hydrolase activity"/>
    <property type="evidence" value="ECO:0007669"/>
    <property type="project" value="UniProtKB-KW"/>
</dbReference>
<gene>
    <name evidence="2" type="ORF">HZI73_06005</name>
</gene>
<dbReference type="RefSeq" id="WP_212697351.1">
    <property type="nucleotide sequence ID" value="NZ_CP058649.1"/>
</dbReference>
<dbReference type="KEGG" id="vpy:HZI73_06005"/>
<dbReference type="Proteomes" id="UP000683246">
    <property type="component" value="Chromosome"/>
</dbReference>
<proteinExistence type="predicted"/>
<dbReference type="AlphaFoldDB" id="A0A8J8SFR7"/>
<dbReference type="PRINTS" id="PR00413">
    <property type="entry name" value="HADHALOGNASE"/>
</dbReference>
<evidence type="ECO:0000313" key="2">
    <source>
        <dbReference type="EMBL" id="QUI21881.1"/>
    </source>
</evidence>
<dbReference type="Gene3D" id="1.10.150.240">
    <property type="entry name" value="Putative phosphatase, domain 2"/>
    <property type="match status" value="1"/>
</dbReference>
<accession>A0A8J8SFR7</accession>
<dbReference type="InterPro" id="IPR023198">
    <property type="entry name" value="PGP-like_dom2"/>
</dbReference>
<dbReference type="InterPro" id="IPR023214">
    <property type="entry name" value="HAD_sf"/>
</dbReference>
<dbReference type="SFLD" id="SFLDG01129">
    <property type="entry name" value="C1.5:_HAD__Beta-PGM__Phosphata"/>
    <property type="match status" value="1"/>
</dbReference>
<dbReference type="SFLD" id="SFLDS00003">
    <property type="entry name" value="Haloacid_Dehalogenase"/>
    <property type="match status" value="1"/>
</dbReference>
<dbReference type="InterPro" id="IPR051540">
    <property type="entry name" value="S-2-haloacid_dehalogenase"/>
</dbReference>
<dbReference type="PANTHER" id="PTHR43316">
    <property type="entry name" value="HYDROLASE, HALOACID DELAHOGENASE-RELATED"/>
    <property type="match status" value="1"/>
</dbReference>
<dbReference type="InterPro" id="IPR041492">
    <property type="entry name" value="HAD_2"/>
</dbReference>
<dbReference type="Pfam" id="PF13419">
    <property type="entry name" value="HAD_2"/>
    <property type="match status" value="1"/>
</dbReference>
<dbReference type="InterPro" id="IPR006439">
    <property type="entry name" value="HAD-SF_hydro_IA"/>
</dbReference>
<protein>
    <submittedName>
        <fullName evidence="2">HAD family hydrolase</fullName>
    </submittedName>
</protein>